<dbReference type="PANTHER" id="PTHR30469">
    <property type="entry name" value="MULTIDRUG RESISTANCE PROTEIN MDTA"/>
    <property type="match status" value="1"/>
</dbReference>
<dbReference type="NCBIfam" id="TIGR01730">
    <property type="entry name" value="RND_mfp"/>
    <property type="match status" value="1"/>
</dbReference>
<feature type="transmembrane region" description="Helical" evidence="4">
    <location>
        <begin position="7"/>
        <end position="23"/>
    </location>
</feature>
<feature type="domain" description="CusB-like beta-barrel" evidence="6">
    <location>
        <begin position="210"/>
        <end position="283"/>
    </location>
</feature>
<feature type="coiled-coil region" evidence="3">
    <location>
        <begin position="110"/>
        <end position="168"/>
    </location>
</feature>
<keyword evidence="4" id="KW-0472">Membrane</keyword>
<feature type="domain" description="Multidrug resistance protein MdtA-like barrel-sandwich hybrid" evidence="5">
    <location>
        <begin position="78"/>
        <end position="194"/>
    </location>
</feature>
<gene>
    <name evidence="8" type="ORF">M136_0600</name>
</gene>
<dbReference type="Pfam" id="PF25989">
    <property type="entry name" value="YknX_C"/>
    <property type="match status" value="1"/>
</dbReference>
<dbReference type="Pfam" id="PF25954">
    <property type="entry name" value="Beta-barrel_RND_2"/>
    <property type="match status" value="1"/>
</dbReference>
<evidence type="ECO:0000313" key="8">
    <source>
        <dbReference type="EMBL" id="EXZ30065.1"/>
    </source>
</evidence>
<keyword evidence="2 3" id="KW-0175">Coiled coil</keyword>
<comment type="similarity">
    <text evidence="1">Belongs to the membrane fusion protein (MFP) (TC 8.A.1) family.</text>
</comment>
<reference evidence="8 9" key="1">
    <citation type="submission" date="2014-02" db="EMBL/GenBank/DDBJ databases">
        <authorList>
            <person name="Sears C."/>
            <person name="Carroll K."/>
            <person name="Sack B.R."/>
            <person name="Qadri F."/>
            <person name="Myers L.L."/>
            <person name="Chung G.-T."/>
            <person name="Escheverria P."/>
            <person name="Fraser C.M."/>
            <person name="Sadzewicz L."/>
            <person name="Shefchek K.A."/>
            <person name="Tallon L."/>
            <person name="Das S.P."/>
            <person name="Daugherty S."/>
            <person name="Mongodin E.F."/>
        </authorList>
    </citation>
    <scope>NUCLEOTIDE SEQUENCE [LARGE SCALE GENOMIC DNA]</scope>
    <source>
        <strain evidence="8 9">S36L11</strain>
    </source>
</reference>
<dbReference type="GO" id="GO:1990281">
    <property type="term" value="C:efflux pump complex"/>
    <property type="evidence" value="ECO:0007669"/>
    <property type="project" value="TreeGrafter"/>
</dbReference>
<dbReference type="Gene3D" id="2.40.420.20">
    <property type="match status" value="1"/>
</dbReference>
<dbReference type="GO" id="GO:0015562">
    <property type="term" value="F:efflux transmembrane transporter activity"/>
    <property type="evidence" value="ECO:0007669"/>
    <property type="project" value="TreeGrafter"/>
</dbReference>
<dbReference type="Gene3D" id="2.40.50.100">
    <property type="match status" value="1"/>
</dbReference>
<dbReference type="InterPro" id="IPR058625">
    <property type="entry name" value="MdtA-like_BSH"/>
</dbReference>
<dbReference type="GO" id="GO:0030313">
    <property type="term" value="C:cell envelope"/>
    <property type="evidence" value="ECO:0007669"/>
    <property type="project" value="UniProtKB-SubCell"/>
</dbReference>
<sequence>MDKKVKWGIVILVGAGLIGWGIYSRLPKANEELAAADKVMTGKQINKRVLNVNAKIIKPQLLTDQIQISGSLMPDEEVDLSFETSGKIVEINFDEGTTVKKGQLLAKVNDRQLQAQLQRLVAQLKLAEDRVFRQNALLERDAVSKEAYEQVKTELATLNADIDLVKANIAMTELRAPFDGVIGLRQVSVGSYASPTTIVAKLTKIIPLKIEFSVPERYASQVKKGTNLNFELEGKLSSFPAKVYATESRIDQSTRTLTVRALYANSNGAILPGRYASIQLKKEEIPNAIAIPSESIVPEMGKDKVFLYKSGKAEPVEITAGIRTEAEVQVIKGLQMGDTIITSGTLQLRTGLPVTLDNIN</sequence>
<dbReference type="Gene3D" id="2.40.30.170">
    <property type="match status" value="1"/>
</dbReference>
<dbReference type="EMBL" id="JGDJ01000146">
    <property type="protein sequence ID" value="EXZ30065.1"/>
    <property type="molecule type" value="Genomic_DNA"/>
</dbReference>
<evidence type="ECO:0000256" key="2">
    <source>
        <dbReference type="ARBA" id="ARBA00023054"/>
    </source>
</evidence>
<dbReference type="AlphaFoldDB" id="A0A015X7N2"/>
<dbReference type="GO" id="GO:1990195">
    <property type="term" value="C:macrolide transmembrane transporter complex"/>
    <property type="evidence" value="ECO:0007669"/>
    <property type="project" value="InterPro"/>
</dbReference>
<evidence type="ECO:0000259" key="6">
    <source>
        <dbReference type="Pfam" id="PF25954"/>
    </source>
</evidence>
<keyword evidence="4" id="KW-1133">Transmembrane helix</keyword>
<dbReference type="PATRIC" id="fig|1339327.3.peg.1261"/>
<dbReference type="InterPro" id="IPR006143">
    <property type="entry name" value="RND_pump_MFP"/>
</dbReference>
<feature type="domain" description="YknX-like C-terminal permuted SH3-like" evidence="7">
    <location>
        <begin position="288"/>
        <end position="355"/>
    </location>
</feature>
<comment type="caution">
    <text evidence="8">The sequence shown here is derived from an EMBL/GenBank/DDBJ whole genome shotgun (WGS) entry which is preliminary data.</text>
</comment>
<proteinExistence type="inferred from homology"/>
<dbReference type="Gene3D" id="6.10.140.1990">
    <property type="match status" value="1"/>
</dbReference>
<accession>A0A015X7N2</accession>
<organism evidence="8 9">
    <name type="scientific">Bacteroides fragilis str. S36L11</name>
    <dbReference type="NCBI Taxonomy" id="1339327"/>
    <lineage>
        <taxon>Bacteria</taxon>
        <taxon>Pseudomonadati</taxon>
        <taxon>Bacteroidota</taxon>
        <taxon>Bacteroidia</taxon>
        <taxon>Bacteroidales</taxon>
        <taxon>Bacteroidaceae</taxon>
        <taxon>Bacteroides</taxon>
    </lineage>
</organism>
<dbReference type="GeneID" id="60367531"/>
<dbReference type="Pfam" id="PF25917">
    <property type="entry name" value="BSH_RND"/>
    <property type="match status" value="1"/>
</dbReference>
<evidence type="ECO:0000259" key="5">
    <source>
        <dbReference type="Pfam" id="PF25917"/>
    </source>
</evidence>
<dbReference type="Proteomes" id="UP000022082">
    <property type="component" value="Unassembled WGS sequence"/>
</dbReference>
<dbReference type="GO" id="GO:1990961">
    <property type="term" value="P:xenobiotic detoxification by transmembrane export across the plasma membrane"/>
    <property type="evidence" value="ECO:0007669"/>
    <property type="project" value="InterPro"/>
</dbReference>
<protein>
    <submittedName>
        <fullName evidence="8">Efflux transporter, RND family, MFP subunit</fullName>
    </submittedName>
</protein>
<evidence type="ECO:0000256" key="1">
    <source>
        <dbReference type="ARBA" id="ARBA00009477"/>
    </source>
</evidence>
<dbReference type="RefSeq" id="WP_005784707.1">
    <property type="nucleotide sequence ID" value="NZ_JGDJ01000146.1"/>
</dbReference>
<dbReference type="PANTHER" id="PTHR30469:SF36">
    <property type="entry name" value="BLL3903 PROTEIN"/>
    <property type="match status" value="1"/>
</dbReference>
<evidence type="ECO:0000259" key="7">
    <source>
        <dbReference type="Pfam" id="PF25989"/>
    </source>
</evidence>
<evidence type="ECO:0000256" key="3">
    <source>
        <dbReference type="SAM" id="Coils"/>
    </source>
</evidence>
<dbReference type="InterPro" id="IPR058792">
    <property type="entry name" value="Beta-barrel_RND_2"/>
</dbReference>
<dbReference type="SUPFAM" id="SSF111369">
    <property type="entry name" value="HlyD-like secretion proteins"/>
    <property type="match status" value="1"/>
</dbReference>
<keyword evidence="4" id="KW-0812">Transmembrane</keyword>
<dbReference type="InterPro" id="IPR030190">
    <property type="entry name" value="MacA_alpha-hairpin_sf"/>
</dbReference>
<dbReference type="InterPro" id="IPR058637">
    <property type="entry name" value="YknX-like_C"/>
</dbReference>
<evidence type="ECO:0000256" key="4">
    <source>
        <dbReference type="SAM" id="Phobius"/>
    </source>
</evidence>
<dbReference type="GO" id="GO:0019898">
    <property type="term" value="C:extrinsic component of membrane"/>
    <property type="evidence" value="ECO:0007669"/>
    <property type="project" value="InterPro"/>
</dbReference>
<name>A0A015X7N2_BACFG</name>
<evidence type="ECO:0000313" key="9">
    <source>
        <dbReference type="Proteomes" id="UP000022082"/>
    </source>
</evidence>